<evidence type="ECO:0000256" key="2">
    <source>
        <dbReference type="ARBA" id="ARBA00023002"/>
    </source>
</evidence>
<accession>A0A165PCN5</accession>
<dbReference type="Proteomes" id="UP000076727">
    <property type="component" value="Unassembled WGS sequence"/>
</dbReference>
<dbReference type="EMBL" id="KV429070">
    <property type="protein sequence ID" value="KZT68043.1"/>
    <property type="molecule type" value="Genomic_DNA"/>
</dbReference>
<dbReference type="PANTHER" id="PTHR44169">
    <property type="entry name" value="NADPH-DEPENDENT 1-ACYLDIHYDROXYACETONE PHOSPHATE REDUCTASE"/>
    <property type="match status" value="1"/>
</dbReference>
<dbReference type="InterPro" id="IPR036291">
    <property type="entry name" value="NAD(P)-bd_dom_sf"/>
</dbReference>
<evidence type="ECO:0000256" key="3">
    <source>
        <dbReference type="RuleBase" id="RU000363"/>
    </source>
</evidence>
<gene>
    <name evidence="4" type="ORF">DAEQUDRAFT_812392</name>
</gene>
<protein>
    <submittedName>
        <fullName evidence="4">NAD(P)-binding protein</fullName>
    </submittedName>
</protein>
<reference evidence="4 5" key="1">
    <citation type="journal article" date="2016" name="Mol. Biol. Evol.">
        <title>Comparative Genomics of Early-Diverging Mushroom-Forming Fungi Provides Insights into the Origins of Lignocellulose Decay Capabilities.</title>
        <authorList>
            <person name="Nagy L.G."/>
            <person name="Riley R."/>
            <person name="Tritt A."/>
            <person name="Adam C."/>
            <person name="Daum C."/>
            <person name="Floudas D."/>
            <person name="Sun H."/>
            <person name="Yadav J.S."/>
            <person name="Pangilinan J."/>
            <person name="Larsson K.H."/>
            <person name="Matsuura K."/>
            <person name="Barry K."/>
            <person name="Labutti K."/>
            <person name="Kuo R."/>
            <person name="Ohm R.A."/>
            <person name="Bhattacharya S.S."/>
            <person name="Shirouzu T."/>
            <person name="Yoshinaga Y."/>
            <person name="Martin F.M."/>
            <person name="Grigoriev I.V."/>
            <person name="Hibbett D.S."/>
        </authorList>
    </citation>
    <scope>NUCLEOTIDE SEQUENCE [LARGE SCALE GENOMIC DNA]</scope>
    <source>
        <strain evidence="4 5">L-15889</strain>
    </source>
</reference>
<dbReference type="GO" id="GO:0016491">
    <property type="term" value="F:oxidoreductase activity"/>
    <property type="evidence" value="ECO:0007669"/>
    <property type="project" value="UniProtKB-KW"/>
</dbReference>
<name>A0A165PCN5_9APHY</name>
<proteinExistence type="inferred from homology"/>
<dbReference type="PANTHER" id="PTHR44169:SF6">
    <property type="entry name" value="NADPH-DEPENDENT 1-ACYLDIHYDROXYACETONE PHOSPHATE REDUCTASE"/>
    <property type="match status" value="1"/>
</dbReference>
<sequence>MAGKVVIVTGCSKGGIGFALCEELAAQGCKVYATARRPEAMEGFKDPNISKLKLDVTSAEDVAEVVKTVLEREGSIDILVNNAGGPCSGPLVEIDLARAQKTFDTNVFSVLRLTQAVFPHMATKRSGTIVNIGSIAGDTPSPWGGIYGATKAALVRLSEILYMEVAPFNIHVVHISPGGVKTNIRVNALSQLSLREDSFYKPWFDKMVKRIGRTQGPSSLTAEQFAQKVVGQIVRPNPPRYMTLGHGAWANAILQWLPRAFVCWLMWRLAAGRVTAA</sequence>
<dbReference type="Pfam" id="PF00106">
    <property type="entry name" value="adh_short"/>
    <property type="match status" value="1"/>
</dbReference>
<organism evidence="4 5">
    <name type="scientific">Daedalea quercina L-15889</name>
    <dbReference type="NCBI Taxonomy" id="1314783"/>
    <lineage>
        <taxon>Eukaryota</taxon>
        <taxon>Fungi</taxon>
        <taxon>Dikarya</taxon>
        <taxon>Basidiomycota</taxon>
        <taxon>Agaricomycotina</taxon>
        <taxon>Agaricomycetes</taxon>
        <taxon>Polyporales</taxon>
        <taxon>Fomitopsis</taxon>
    </lineage>
</organism>
<evidence type="ECO:0000256" key="1">
    <source>
        <dbReference type="ARBA" id="ARBA00006484"/>
    </source>
</evidence>
<dbReference type="AlphaFoldDB" id="A0A165PCN5"/>
<dbReference type="STRING" id="1314783.A0A165PCN5"/>
<evidence type="ECO:0000313" key="5">
    <source>
        <dbReference type="Proteomes" id="UP000076727"/>
    </source>
</evidence>
<dbReference type="Gene3D" id="3.40.50.720">
    <property type="entry name" value="NAD(P)-binding Rossmann-like Domain"/>
    <property type="match status" value="1"/>
</dbReference>
<keyword evidence="5" id="KW-1185">Reference proteome</keyword>
<evidence type="ECO:0000313" key="4">
    <source>
        <dbReference type="EMBL" id="KZT68043.1"/>
    </source>
</evidence>
<dbReference type="FunFam" id="3.40.50.720:FF:000261">
    <property type="entry name" value="NADPH-dependent 1-acyldihydroxyacetone phosphate reductase"/>
    <property type="match status" value="1"/>
</dbReference>
<dbReference type="PRINTS" id="PR00080">
    <property type="entry name" value="SDRFAMILY"/>
</dbReference>
<dbReference type="GO" id="GO:0005783">
    <property type="term" value="C:endoplasmic reticulum"/>
    <property type="evidence" value="ECO:0007669"/>
    <property type="project" value="TreeGrafter"/>
</dbReference>
<dbReference type="OrthoDB" id="2102561at2759"/>
<dbReference type="PRINTS" id="PR00081">
    <property type="entry name" value="GDHRDH"/>
</dbReference>
<dbReference type="InterPro" id="IPR002347">
    <property type="entry name" value="SDR_fam"/>
</dbReference>
<keyword evidence="2" id="KW-0560">Oxidoreductase</keyword>
<dbReference type="CDD" id="cd05374">
    <property type="entry name" value="17beta-HSD-like_SDR_c"/>
    <property type="match status" value="1"/>
</dbReference>
<dbReference type="SUPFAM" id="SSF51735">
    <property type="entry name" value="NAD(P)-binding Rossmann-fold domains"/>
    <property type="match status" value="1"/>
</dbReference>
<comment type="similarity">
    <text evidence="1 3">Belongs to the short-chain dehydrogenases/reductases (SDR) family.</text>
</comment>